<reference evidence="1" key="1">
    <citation type="journal article" date="2018" name="Nat. Genet.">
        <title>Extensive intraspecific gene order and gene structural variations between Mo17 and other maize genomes.</title>
        <authorList>
            <person name="Sun S."/>
            <person name="Zhou Y."/>
            <person name="Chen J."/>
            <person name="Shi J."/>
            <person name="Zhao H."/>
            <person name="Zhao H."/>
            <person name="Song W."/>
            <person name="Zhang M."/>
            <person name="Cui Y."/>
            <person name="Dong X."/>
            <person name="Liu H."/>
            <person name="Ma X."/>
            <person name="Jiao Y."/>
            <person name="Wang B."/>
            <person name="Wei X."/>
            <person name="Stein J.C."/>
            <person name="Glaubitz J.C."/>
            <person name="Lu F."/>
            <person name="Yu G."/>
            <person name="Liang C."/>
            <person name="Fengler K."/>
            <person name="Li B."/>
            <person name="Rafalski A."/>
            <person name="Schnable P.S."/>
            <person name="Ware D.H."/>
            <person name="Buckler E.S."/>
            <person name="Lai J."/>
        </authorList>
    </citation>
    <scope>NUCLEOTIDE SEQUENCE [LARGE SCALE GENOMIC DNA]</scope>
    <source>
        <tissue evidence="1">Seedling</tissue>
    </source>
</reference>
<dbReference type="AlphaFoldDB" id="A0A3L6EMK9"/>
<dbReference type="Proteomes" id="UP000251960">
    <property type="component" value="Chromosome 5"/>
</dbReference>
<evidence type="ECO:0000313" key="1">
    <source>
        <dbReference type="EMBL" id="PWZ20547.1"/>
    </source>
</evidence>
<dbReference type="PANTHER" id="PTHR34121:SF2">
    <property type="entry name" value="EXPRESSED PROTEIN"/>
    <property type="match status" value="1"/>
</dbReference>
<accession>A0A3L6EMK9</accession>
<comment type="caution">
    <text evidence="1">The sequence shown here is derived from an EMBL/GenBank/DDBJ whole genome shotgun (WGS) entry which is preliminary data.</text>
</comment>
<dbReference type="EMBL" id="NCVQ01000006">
    <property type="protein sequence ID" value="PWZ20547.1"/>
    <property type="molecule type" value="Genomic_DNA"/>
</dbReference>
<sequence length="322" mass="36700">MDSGSRSYKSTKVAAKRLEEAALSCKGDERVQLLRRWLVALKETQRVTMVVREPQLGDNPDQAASLLAPNHLCSRELQDLYIDYDSGVEPMNFFHVFLYSQALECVVLSLAKRDELLQFAQGAISGLKINADIARLDNEITQLQQQIKSMDALHVSISSSVKSIHQPQGPVDLFWCTMWMKTTWSSGLWGLLDASGARGNSQEQYGTPMPHIGQTTVEVDLLNYGVIEGDESYGMNLTKEQRVEKIESQKLEKYEAKHDKRHDLKVDQSVQEEYINAYYEALRKKLEEKEAKSRMHHEGKIFVPDAQRECQVGNKYKQDDDE</sequence>
<dbReference type="PANTHER" id="PTHR34121">
    <property type="entry name" value="MYOSIN-11"/>
    <property type="match status" value="1"/>
</dbReference>
<organism evidence="1">
    <name type="scientific">Zea mays</name>
    <name type="common">Maize</name>
    <dbReference type="NCBI Taxonomy" id="4577"/>
    <lineage>
        <taxon>Eukaryota</taxon>
        <taxon>Viridiplantae</taxon>
        <taxon>Streptophyta</taxon>
        <taxon>Embryophyta</taxon>
        <taxon>Tracheophyta</taxon>
        <taxon>Spermatophyta</taxon>
        <taxon>Magnoliopsida</taxon>
        <taxon>Liliopsida</taxon>
        <taxon>Poales</taxon>
        <taxon>Poaceae</taxon>
        <taxon>PACMAD clade</taxon>
        <taxon>Panicoideae</taxon>
        <taxon>Andropogonodae</taxon>
        <taxon>Andropogoneae</taxon>
        <taxon>Tripsacinae</taxon>
        <taxon>Zea</taxon>
    </lineage>
</organism>
<name>A0A3L6EMK9_MAIZE</name>
<protein>
    <submittedName>
        <fullName evidence="1">Uncharacterized protein</fullName>
    </submittedName>
</protein>
<gene>
    <name evidence="1" type="ORF">Zm00014a_005791</name>
</gene>
<proteinExistence type="predicted"/>
<dbReference type="ExpressionAtlas" id="A0A3L6EMK9">
    <property type="expression patterns" value="baseline"/>
</dbReference>